<dbReference type="InterPro" id="IPR019734">
    <property type="entry name" value="TPR_rpt"/>
</dbReference>
<dbReference type="Proteomes" id="UP001250214">
    <property type="component" value="Unassembled WGS sequence"/>
</dbReference>
<dbReference type="SUPFAM" id="SSF48452">
    <property type="entry name" value="TPR-like"/>
    <property type="match status" value="1"/>
</dbReference>
<dbReference type="Gene3D" id="1.25.40.10">
    <property type="entry name" value="Tetratricopeptide repeat domain"/>
    <property type="match status" value="1"/>
</dbReference>
<proteinExistence type="predicted"/>
<evidence type="ECO:0000256" key="1">
    <source>
        <dbReference type="PROSITE-ProRule" id="PRU00339"/>
    </source>
</evidence>
<dbReference type="RefSeq" id="WP_310912695.1">
    <property type="nucleotide sequence ID" value="NZ_JAVLVT010000005.1"/>
</dbReference>
<reference evidence="3" key="1">
    <citation type="submission" date="2023-07" db="EMBL/GenBank/DDBJ databases">
        <title>Novel species in the genus Lipingzhangella isolated from Sambhar Salt Lake.</title>
        <authorList>
            <person name="Jiya N."/>
            <person name="Kajale S."/>
            <person name="Sharma A."/>
        </authorList>
    </citation>
    <scope>NUCLEOTIDE SEQUENCE [LARGE SCALE GENOMIC DNA]</scope>
    <source>
        <strain evidence="3">LS1_29</strain>
    </source>
</reference>
<sequence length="108" mass="12306">MSETTYETYARAQLWFELGDPAAAARLLAPLAEEEPYNRSLLELLGRSYFHAAQLRKAEDVFRLLIDLDPADDWAHIALARALERQSRDDEANRYRRLHSAMAGGSLD</sequence>
<organism evidence="2 3">
    <name type="scientific">Lipingzhangella rawalii</name>
    <dbReference type="NCBI Taxonomy" id="2055835"/>
    <lineage>
        <taxon>Bacteria</taxon>
        <taxon>Bacillati</taxon>
        <taxon>Actinomycetota</taxon>
        <taxon>Actinomycetes</taxon>
        <taxon>Streptosporangiales</taxon>
        <taxon>Nocardiopsidaceae</taxon>
        <taxon>Lipingzhangella</taxon>
    </lineage>
</organism>
<name>A0ABU2H766_9ACTN</name>
<keyword evidence="1" id="KW-0802">TPR repeat</keyword>
<comment type="caution">
    <text evidence="2">The sequence shown here is derived from an EMBL/GenBank/DDBJ whole genome shotgun (WGS) entry which is preliminary data.</text>
</comment>
<dbReference type="PROSITE" id="PS50005">
    <property type="entry name" value="TPR"/>
    <property type="match status" value="1"/>
</dbReference>
<protein>
    <submittedName>
        <fullName evidence="2">Tetratricopeptide repeat protein</fullName>
    </submittedName>
</protein>
<evidence type="ECO:0000313" key="2">
    <source>
        <dbReference type="EMBL" id="MDS1271153.1"/>
    </source>
</evidence>
<dbReference type="InterPro" id="IPR011990">
    <property type="entry name" value="TPR-like_helical_dom_sf"/>
</dbReference>
<keyword evidence="3" id="KW-1185">Reference proteome</keyword>
<accession>A0ABU2H766</accession>
<gene>
    <name evidence="2" type="ORF">RIF23_12695</name>
</gene>
<dbReference type="EMBL" id="JAVLVT010000005">
    <property type="protein sequence ID" value="MDS1271153.1"/>
    <property type="molecule type" value="Genomic_DNA"/>
</dbReference>
<evidence type="ECO:0000313" key="3">
    <source>
        <dbReference type="Proteomes" id="UP001250214"/>
    </source>
</evidence>
<feature type="repeat" description="TPR" evidence="1">
    <location>
        <begin position="39"/>
        <end position="72"/>
    </location>
</feature>